<feature type="compositionally biased region" description="Low complexity" evidence="1">
    <location>
        <begin position="212"/>
        <end position="226"/>
    </location>
</feature>
<evidence type="ECO:0000256" key="1">
    <source>
        <dbReference type="SAM" id="MobiDB-lite"/>
    </source>
</evidence>
<sequence>MEQQHQQSAGSFPGPEDDYVVDFDFGGDWLGLTLQEGTRAEARELAAHLVGQFNPLNLVGGRAALQKDLEERALSVFESGPVLAAAAYTEGGALLADLAVFAYGEDGVQRPSPQEYLPQLLKWPYAEVKGEPQVSDVRLPIGTAVRVQAMLIEKRRFGWGKKLSESVQYGVWPDGLEEILVVEARWLNFERTEELTELVDRLMPTMRLLPVPAESAEAAEPTEPAPDGASDSPIET</sequence>
<dbReference type="Proteomes" id="UP001553843">
    <property type="component" value="Unassembled WGS sequence"/>
</dbReference>
<accession>A0ABV3LQN3</accession>
<keyword evidence="3" id="KW-1185">Reference proteome</keyword>
<reference evidence="2 3" key="1">
    <citation type="submission" date="2024-06" db="EMBL/GenBank/DDBJ databases">
        <title>The Natural Products Discovery Center: Release of the First 8490 Sequenced Strains for Exploring Actinobacteria Biosynthetic Diversity.</title>
        <authorList>
            <person name="Kalkreuter E."/>
            <person name="Kautsar S.A."/>
            <person name="Yang D."/>
            <person name="Bader C.D."/>
            <person name="Teijaro C.N."/>
            <person name="Fluegel L."/>
            <person name="Davis C.M."/>
            <person name="Simpson J.R."/>
            <person name="Lauterbach L."/>
            <person name="Steele A.D."/>
            <person name="Gui C."/>
            <person name="Meng S."/>
            <person name="Li G."/>
            <person name="Viehrig K."/>
            <person name="Ye F."/>
            <person name="Su P."/>
            <person name="Kiefer A.F."/>
            <person name="Nichols A."/>
            <person name="Cepeda A.J."/>
            <person name="Yan W."/>
            <person name="Fan B."/>
            <person name="Jiang Y."/>
            <person name="Adhikari A."/>
            <person name="Zheng C.-J."/>
            <person name="Schuster L."/>
            <person name="Cowan T.M."/>
            <person name="Smanski M.J."/>
            <person name="Chevrette M.G."/>
            <person name="De Carvalho L.P.S."/>
            <person name="Shen B."/>
        </authorList>
    </citation>
    <scope>NUCLEOTIDE SEQUENCE [LARGE SCALE GENOMIC DNA]</scope>
    <source>
        <strain evidence="2 3">NPDC047833</strain>
    </source>
</reference>
<gene>
    <name evidence="2" type="ORF">AB0887_04635</name>
</gene>
<evidence type="ECO:0000313" key="3">
    <source>
        <dbReference type="Proteomes" id="UP001553843"/>
    </source>
</evidence>
<dbReference type="EMBL" id="JBEYRS010000001">
    <property type="protein sequence ID" value="MEW2361249.1"/>
    <property type="molecule type" value="Genomic_DNA"/>
</dbReference>
<organism evidence="2 3">
    <name type="scientific">Streptomyces huasconensis</name>
    <dbReference type="NCBI Taxonomy" id="1854574"/>
    <lineage>
        <taxon>Bacteria</taxon>
        <taxon>Bacillati</taxon>
        <taxon>Actinomycetota</taxon>
        <taxon>Actinomycetes</taxon>
        <taxon>Kitasatosporales</taxon>
        <taxon>Streptomycetaceae</taxon>
        <taxon>Streptomyces</taxon>
    </lineage>
</organism>
<protein>
    <submittedName>
        <fullName evidence="2">Uncharacterized protein</fullName>
    </submittedName>
</protein>
<name>A0ABV3LQN3_9ACTN</name>
<proteinExistence type="predicted"/>
<feature type="region of interest" description="Disordered" evidence="1">
    <location>
        <begin position="212"/>
        <end position="236"/>
    </location>
</feature>
<evidence type="ECO:0000313" key="2">
    <source>
        <dbReference type="EMBL" id="MEW2361249.1"/>
    </source>
</evidence>
<dbReference type="RefSeq" id="WP_359776151.1">
    <property type="nucleotide sequence ID" value="NZ_JBEYRR010000003.1"/>
</dbReference>
<comment type="caution">
    <text evidence="2">The sequence shown here is derived from an EMBL/GenBank/DDBJ whole genome shotgun (WGS) entry which is preliminary data.</text>
</comment>